<comment type="subcellular location">
    <subcellularLocation>
        <location evidence="1">Cell envelope</location>
    </subcellularLocation>
</comment>
<dbReference type="eggNOG" id="COG1879">
    <property type="taxonomic scope" value="Bacteria"/>
</dbReference>
<dbReference type="EMBL" id="ACKZ01000016">
    <property type="protein sequence ID" value="EEW37539.1"/>
    <property type="molecule type" value="Genomic_DNA"/>
</dbReference>
<organism evidence="5 6">
    <name type="scientific">Granulicatella adiacens ATCC 49175</name>
    <dbReference type="NCBI Taxonomy" id="638301"/>
    <lineage>
        <taxon>Bacteria</taxon>
        <taxon>Bacillati</taxon>
        <taxon>Bacillota</taxon>
        <taxon>Bacilli</taxon>
        <taxon>Lactobacillales</taxon>
        <taxon>Carnobacteriaceae</taxon>
        <taxon>Granulicatella</taxon>
    </lineage>
</organism>
<keyword evidence="3" id="KW-0732">Signal</keyword>
<dbReference type="InterPro" id="IPR025997">
    <property type="entry name" value="SBP_2_dom"/>
</dbReference>
<evidence type="ECO:0000256" key="2">
    <source>
        <dbReference type="ARBA" id="ARBA00007639"/>
    </source>
</evidence>
<dbReference type="AlphaFoldDB" id="C8NG53"/>
<protein>
    <recommendedName>
        <fullName evidence="4">Periplasmic binding protein domain-containing protein</fullName>
    </recommendedName>
</protein>
<dbReference type="STRING" id="638301.HMPREF0444_0898"/>
<sequence>MSWEDSFLEGSKGTYKGENIMKKSFKYAIATLACASALLAGCTSNKSNADGGKTQSGGDFKVEVIAKGFQHDFWKAVNKGAEKAAQELGAKVTFVGPQNETAIAEQLEQLNNAINKNPKAIALAALDTEAELDAIKQAQSKNIPIIGFDSGVPGAPEGAIKATASTDNHAAGGNAAEHLFPLLEKKIGDKKVRIGVVSQEVNSLSITQRTSGFIDKMVELLNKKGIKTAVTGHDKFKNDVNEADAKVVIEVRVPAQVDDAAGKTEASTVLEKEDTVAIYGSNEFAAKAIINANGGFKESKLGADKILAVGFDSGALQQDAIRKGIFVGSVTQDPVQIGYQAVKLAVAAAKGETVKDVDTGSKWYDAKNIDSDEIKALLYE</sequence>
<comment type="similarity">
    <text evidence="2">Belongs to the bacterial solute-binding protein 2 family.</text>
</comment>
<dbReference type="SUPFAM" id="SSF53822">
    <property type="entry name" value="Periplasmic binding protein-like I"/>
    <property type="match status" value="1"/>
</dbReference>
<dbReference type="PANTHER" id="PTHR46847:SF1">
    <property type="entry name" value="D-ALLOSE-BINDING PERIPLASMIC PROTEIN-RELATED"/>
    <property type="match status" value="1"/>
</dbReference>
<dbReference type="PANTHER" id="PTHR46847">
    <property type="entry name" value="D-ALLOSE-BINDING PERIPLASMIC PROTEIN-RELATED"/>
    <property type="match status" value="1"/>
</dbReference>
<comment type="caution">
    <text evidence="5">The sequence shown here is derived from an EMBL/GenBank/DDBJ whole genome shotgun (WGS) entry which is preliminary data.</text>
</comment>
<reference evidence="5 6" key="1">
    <citation type="submission" date="2009-08" db="EMBL/GenBank/DDBJ databases">
        <authorList>
            <person name="Muzny D."/>
            <person name="Qin X."/>
            <person name="Deng J."/>
            <person name="Jiang H."/>
            <person name="Liu Y."/>
            <person name="Qu J."/>
            <person name="Song X.-Z."/>
            <person name="Zhang L."/>
            <person name="Thornton R."/>
            <person name="Coyle M."/>
            <person name="Francisco L."/>
            <person name="Jackson L."/>
            <person name="Javaid M."/>
            <person name="Korchina V."/>
            <person name="Kovar C."/>
            <person name="Mata R."/>
            <person name="Mathew T."/>
            <person name="Ngo R."/>
            <person name="Nguyen L."/>
            <person name="Nguyen N."/>
            <person name="Okwuonu G."/>
            <person name="Ongeri F."/>
            <person name="Pham C."/>
            <person name="Simmons D."/>
            <person name="Wilczek-Boney K."/>
            <person name="Hale W."/>
            <person name="Jakkamsetti A."/>
            <person name="Pham P."/>
            <person name="Ruth R."/>
            <person name="San Lucas F."/>
            <person name="Warren J."/>
            <person name="Zhang J."/>
            <person name="Zhao Z."/>
            <person name="Zhou C."/>
            <person name="Zhu D."/>
            <person name="Lee S."/>
            <person name="Bess C."/>
            <person name="Blankenburg K."/>
            <person name="Forbes L."/>
            <person name="Fu Q."/>
            <person name="Gubbala S."/>
            <person name="Hirani K."/>
            <person name="Jayaseelan J.C."/>
            <person name="Lara F."/>
            <person name="Munidasa M."/>
            <person name="Palculict T."/>
            <person name="Patil S."/>
            <person name="Pu L.-L."/>
            <person name="Saada N."/>
            <person name="Tang L."/>
            <person name="Weissenberger G."/>
            <person name="Zhu Y."/>
            <person name="Hemphill L."/>
            <person name="Shang Y."/>
            <person name="Youmans B."/>
            <person name="Ayvaz T."/>
            <person name="Ross M."/>
            <person name="Santibanez J."/>
            <person name="Aqrawi P."/>
            <person name="Gross S."/>
            <person name="Joshi V."/>
            <person name="Fowler G."/>
            <person name="Nazareth L."/>
            <person name="Reid J."/>
            <person name="Worley K."/>
            <person name="Petrosino J."/>
            <person name="Highlander S."/>
            <person name="Gibbs R."/>
        </authorList>
    </citation>
    <scope>NUCLEOTIDE SEQUENCE [LARGE SCALE GENOMIC DNA]</scope>
    <source>
        <strain evidence="5 6">ATCC 49175</strain>
    </source>
</reference>
<evidence type="ECO:0000259" key="4">
    <source>
        <dbReference type="Pfam" id="PF13407"/>
    </source>
</evidence>
<dbReference type="InterPro" id="IPR028082">
    <property type="entry name" value="Peripla_BP_I"/>
</dbReference>
<evidence type="ECO:0000256" key="1">
    <source>
        <dbReference type="ARBA" id="ARBA00004196"/>
    </source>
</evidence>
<dbReference type="Pfam" id="PF13407">
    <property type="entry name" value="Peripla_BP_4"/>
    <property type="match status" value="1"/>
</dbReference>
<dbReference type="Proteomes" id="UP000005926">
    <property type="component" value="Unassembled WGS sequence"/>
</dbReference>
<accession>C8NG53</accession>
<dbReference type="HOGENOM" id="CLU_037628_3_3_9"/>
<evidence type="ECO:0000256" key="3">
    <source>
        <dbReference type="ARBA" id="ARBA00022729"/>
    </source>
</evidence>
<name>C8NG53_9LACT</name>
<feature type="domain" description="Periplasmic binding protein" evidence="4">
    <location>
        <begin position="63"/>
        <end position="352"/>
    </location>
</feature>
<gene>
    <name evidence="5" type="ORF">HMPREF0444_0898</name>
</gene>
<dbReference type="Gene3D" id="3.40.50.2300">
    <property type="match status" value="2"/>
</dbReference>
<proteinExistence type="inferred from homology"/>
<evidence type="ECO:0000313" key="6">
    <source>
        <dbReference type="Proteomes" id="UP000005926"/>
    </source>
</evidence>
<keyword evidence="6" id="KW-1185">Reference proteome</keyword>
<evidence type="ECO:0000313" key="5">
    <source>
        <dbReference type="EMBL" id="EEW37539.1"/>
    </source>
</evidence>
<dbReference type="GO" id="GO:0030313">
    <property type="term" value="C:cell envelope"/>
    <property type="evidence" value="ECO:0007669"/>
    <property type="project" value="UniProtKB-SubCell"/>
</dbReference>
<dbReference type="CDD" id="cd20005">
    <property type="entry name" value="PBP1_ABC_sugar_binding-like"/>
    <property type="match status" value="1"/>
</dbReference>
<dbReference type="GO" id="GO:0030246">
    <property type="term" value="F:carbohydrate binding"/>
    <property type="evidence" value="ECO:0007669"/>
    <property type="project" value="UniProtKB-ARBA"/>
</dbReference>